<keyword evidence="1" id="KW-0863">Zinc-finger</keyword>
<keyword evidence="1" id="KW-0479">Metal-binding</keyword>
<dbReference type="SUPFAM" id="SSF57756">
    <property type="entry name" value="Retrovirus zinc finger-like domains"/>
    <property type="match status" value="1"/>
</dbReference>
<keyword evidence="1" id="KW-0862">Zinc</keyword>
<sequence length="522" mass="60080">MGNKSAKPSTEDEVRYNKMIQTEYCDKVDLGKIHKEFKSFCPAWPDKGSCDTKKWQSLILLRGNTKITPEASKLHGFINCKLQARRATTAKQLAAQAVKQMVVRKVIPVPRKEEEALTSDSEDDEVFDNHMVIRQRKVRRDQIAEHTRAKLERKARELKEKQQRETELLASTPEKDFQYIKPDGKQKDKRVHQLPIRNYPSGLGNDTVPVHSAFKAADLNTLRKDCPTIPENINQVKRWLEQTCEIYHCNNLDLTQLSRALFPPNVIVAAEATAGWANAALQVRIDRLMELLQAEYPQICDWGAIQSHQYKTGQSAHDYVQAAEKLFRNNSGLPWEHSLVPFLNMVIQGLPTKAAYSLKSANVDWAQKTVPQITSLIQHHLNLQDKKDIKQKQSPIVVQLAIPNMTEQTPPTYGKGPQDVCFYCKQLGHWKDECPNRRQMRGRGQRGIPFRGSYRGLQRGRSLMRGGYRGPDRRSDMYHQIEQQLPPPDPQQYFRQYHEPVYRQSQMQAAAIPWYPNQGPQE</sequence>
<dbReference type="GO" id="GO:0008270">
    <property type="term" value="F:zinc ion binding"/>
    <property type="evidence" value="ECO:0007669"/>
    <property type="project" value="UniProtKB-KW"/>
</dbReference>
<feature type="region of interest" description="Disordered" evidence="2">
    <location>
        <begin position="153"/>
        <end position="190"/>
    </location>
</feature>
<evidence type="ECO:0000256" key="1">
    <source>
        <dbReference type="PROSITE-ProRule" id="PRU00047"/>
    </source>
</evidence>
<dbReference type="InterPro" id="IPR036875">
    <property type="entry name" value="Znf_CCHC_sf"/>
</dbReference>
<evidence type="ECO:0000256" key="2">
    <source>
        <dbReference type="SAM" id="MobiDB-lite"/>
    </source>
</evidence>
<evidence type="ECO:0000259" key="3">
    <source>
        <dbReference type="PROSITE" id="PS50158"/>
    </source>
</evidence>
<accession>Q9WHJ1</accession>
<organism evidence="4">
    <name type="scientific">Walleye epidermal hyperplasia virus 2</name>
    <dbReference type="NCBI Taxonomy" id="64461"/>
    <lineage>
        <taxon>Viruses</taxon>
        <taxon>Riboviria</taxon>
        <taxon>Pararnavirae</taxon>
        <taxon>Artverviricota</taxon>
        <taxon>Revtraviricetes</taxon>
        <taxon>Ortervirales</taxon>
        <taxon>Retroviridae</taxon>
        <taxon>Orthoretrovirinae</taxon>
        <taxon>Epsilonretrovirus</taxon>
        <taxon>Epsilonretrovirus walepihyp2</taxon>
    </lineage>
</organism>
<evidence type="ECO:0000313" key="4">
    <source>
        <dbReference type="EMBL" id="AAD30053.1"/>
    </source>
</evidence>
<dbReference type="GO" id="GO:0003676">
    <property type="term" value="F:nucleic acid binding"/>
    <property type="evidence" value="ECO:0007669"/>
    <property type="project" value="InterPro"/>
</dbReference>
<proteinExistence type="predicted"/>
<feature type="domain" description="CCHC-type" evidence="3">
    <location>
        <begin position="421"/>
        <end position="436"/>
    </location>
</feature>
<name>Q9WHJ1_9RETR</name>
<gene>
    <name evidence="4" type="primary">gag-pol</name>
</gene>
<protein>
    <submittedName>
        <fullName evidence="4">Gag polyprotein</fullName>
    </submittedName>
</protein>
<dbReference type="SMART" id="SM00343">
    <property type="entry name" value="ZnF_C2HC"/>
    <property type="match status" value="1"/>
</dbReference>
<reference evidence="4" key="1">
    <citation type="journal article" date="1999" name="J. Virol.">
        <title>Sequence and transcriptional analyses of the fish retroviruses walleye epidermal hyperplasia virus types 1 and 2: evidence for a gene duplication.</title>
        <authorList>
            <person name="LaPierre L.A."/>
            <person name="Holzschu D.L."/>
            <person name="Bowser P.R."/>
            <person name="Casey J.W."/>
        </authorList>
    </citation>
    <scope>NUCLEOTIDE SEQUENCE</scope>
</reference>
<dbReference type="InterPro" id="IPR001878">
    <property type="entry name" value="Znf_CCHC"/>
</dbReference>
<dbReference type="PROSITE" id="PS50158">
    <property type="entry name" value="ZF_CCHC"/>
    <property type="match status" value="1"/>
</dbReference>
<dbReference type="Gene3D" id="4.10.60.10">
    <property type="entry name" value="Zinc finger, CCHC-type"/>
    <property type="match status" value="1"/>
</dbReference>
<dbReference type="Pfam" id="PF00098">
    <property type="entry name" value="zf-CCHC"/>
    <property type="match status" value="1"/>
</dbReference>
<dbReference type="EMBL" id="AF133052">
    <property type="protein sequence ID" value="AAD30053.1"/>
    <property type="molecule type" value="Genomic_DNA"/>
</dbReference>
<feature type="compositionally biased region" description="Basic and acidic residues" evidence="2">
    <location>
        <begin position="153"/>
        <end position="186"/>
    </location>
</feature>